<evidence type="ECO:0000256" key="3">
    <source>
        <dbReference type="ARBA" id="ARBA00023274"/>
    </source>
</evidence>
<comment type="similarity">
    <text evidence="1">Belongs to the universal ribosomal protein uS7 family.</text>
</comment>
<dbReference type="SUPFAM" id="SSF47973">
    <property type="entry name" value="Ribosomal protein S7"/>
    <property type="match status" value="1"/>
</dbReference>
<protein>
    <submittedName>
        <fullName evidence="5">Ribosomal protein small subunit 7</fullName>
    </submittedName>
</protein>
<dbReference type="RefSeq" id="YP_009308426.1">
    <property type="nucleotide sequence ID" value="NC_031417.1"/>
</dbReference>
<dbReference type="InterPro" id="IPR036823">
    <property type="entry name" value="Ribosomal_uS7_dom_sf"/>
</dbReference>
<keyword evidence="5" id="KW-0496">Mitochondrion</keyword>
<accession>A0A1D8D5I3</accession>
<organism evidence="5">
    <name type="scientific">Paramoeba pemaquidensis</name>
    <dbReference type="NCBI Taxonomy" id="180228"/>
    <lineage>
        <taxon>Eukaryota</taxon>
        <taxon>Amoebozoa</taxon>
        <taxon>Discosea</taxon>
        <taxon>Flabellinia</taxon>
        <taxon>Dactylopodida</taxon>
        <taxon>Paramoebidae</taxon>
        <taxon>Paramoeba</taxon>
    </lineage>
</organism>
<dbReference type="EMBL" id="KX611830">
    <property type="protein sequence ID" value="AOS85564.1"/>
    <property type="molecule type" value="Genomic_DNA"/>
</dbReference>
<evidence type="ECO:0000256" key="1">
    <source>
        <dbReference type="ARBA" id="ARBA00007151"/>
    </source>
</evidence>
<gene>
    <name evidence="5" type="primary">rps7</name>
</gene>
<evidence type="ECO:0000256" key="2">
    <source>
        <dbReference type="ARBA" id="ARBA00022980"/>
    </source>
</evidence>
<dbReference type="AlphaFoldDB" id="A0A1D8D5I3"/>
<sequence length="191" mass="22534">MLNKDKVFLFERYSLYSAKKIISKINKRKLIKSSISKTEYSNTLIDTYKVNYIRRWVISLLSVISKKGSNIKYSTYIGNVLSKIKQKYNLFNFFSIIEENLTIVFNTFKKRIAGKNLLIPIGLTHYKRVNAMSKLIITSLKLRKERSFSDKLYNELIDAYNNKGLSIIKKLNYTKQLKDVITNIRFLNEKY</sequence>
<proteinExistence type="inferred from homology"/>
<evidence type="ECO:0000259" key="4">
    <source>
        <dbReference type="Pfam" id="PF00177"/>
    </source>
</evidence>
<dbReference type="InterPro" id="IPR023798">
    <property type="entry name" value="Ribosomal_uS7_dom"/>
</dbReference>
<dbReference type="Gene3D" id="1.10.455.10">
    <property type="entry name" value="Ribosomal protein S7 domain"/>
    <property type="match status" value="1"/>
</dbReference>
<geneLocation type="mitochondrion" evidence="5"/>
<dbReference type="GO" id="GO:1990904">
    <property type="term" value="C:ribonucleoprotein complex"/>
    <property type="evidence" value="ECO:0007669"/>
    <property type="project" value="UniProtKB-KW"/>
</dbReference>
<feature type="domain" description="Small ribosomal subunit protein uS7" evidence="4">
    <location>
        <begin position="51"/>
        <end position="175"/>
    </location>
</feature>
<name>A0A1D8D5I3_9EUKA</name>
<dbReference type="GO" id="GO:0005840">
    <property type="term" value="C:ribosome"/>
    <property type="evidence" value="ECO:0007669"/>
    <property type="project" value="UniProtKB-KW"/>
</dbReference>
<evidence type="ECO:0000313" key="5">
    <source>
        <dbReference type="EMBL" id="AOS85564.1"/>
    </source>
</evidence>
<reference evidence="5" key="1">
    <citation type="submission" date="2016-07" db="EMBL/GenBank/DDBJ databases">
        <title>Evolution of an obligate endosymbiont from a free-living kinetoplastid protist.</title>
        <authorList>
            <person name="Tanifuji G."/>
            <person name="Curtis B.A."/>
            <person name="Cenci U."/>
            <person name="David V."/>
            <person name="Dean S."/>
            <person name="Fiala I."/>
            <person name="Flegontov P."/>
            <person name="Kelly S."/>
            <person name="Johnson-MacKinnon J."/>
            <person name="Moog D."/>
            <person name="Nakayama T."/>
            <person name="Onodera N.T."/>
            <person name="Inagaki Y."/>
            <person name="Hashimoto T."/>
            <person name="Gull K."/>
            <person name="Lukes J."/>
            <person name="Archibald J.M."/>
        </authorList>
    </citation>
    <scope>NUCLEOTIDE SEQUENCE</scope>
</reference>
<dbReference type="Pfam" id="PF00177">
    <property type="entry name" value="Ribosomal_S7"/>
    <property type="match status" value="1"/>
</dbReference>
<keyword evidence="3" id="KW-0687">Ribonucleoprotein</keyword>
<keyword evidence="2 5" id="KW-0689">Ribosomal protein</keyword>
<dbReference type="GeneID" id="29292426"/>